<evidence type="ECO:0000259" key="12">
    <source>
        <dbReference type="PROSITE" id="PS50262"/>
    </source>
</evidence>
<evidence type="ECO:0000313" key="15">
    <source>
        <dbReference type="EMBL" id="CAF0722729.1"/>
    </source>
</evidence>
<keyword evidence="3 11" id="KW-0812">Transmembrane</keyword>
<feature type="transmembrane region" description="Helical" evidence="11">
    <location>
        <begin position="215"/>
        <end position="237"/>
    </location>
</feature>
<dbReference type="PANTHER" id="PTHR47959">
    <property type="entry name" value="ATP-DEPENDENT RNA HELICASE RHLE-RELATED"/>
    <property type="match status" value="1"/>
</dbReference>
<feature type="transmembrane region" description="Helical" evidence="11">
    <location>
        <begin position="128"/>
        <end position="155"/>
    </location>
</feature>
<feature type="transmembrane region" description="Helical" evidence="11">
    <location>
        <begin position="47"/>
        <end position="69"/>
    </location>
</feature>
<evidence type="ECO:0000256" key="10">
    <source>
        <dbReference type="PROSITE-ProRule" id="PRU00552"/>
    </source>
</evidence>
<comment type="caution">
    <text evidence="15">The sequence shown here is derived from an EMBL/GenBank/DDBJ whole genome shotgun (WGS) entry which is preliminary data.</text>
</comment>
<dbReference type="SUPFAM" id="SSF52540">
    <property type="entry name" value="P-loop containing nucleoside triphosphate hydrolases"/>
    <property type="match status" value="1"/>
</dbReference>
<dbReference type="InterPro" id="IPR011545">
    <property type="entry name" value="DEAD/DEAH_box_helicase_dom"/>
</dbReference>
<evidence type="ECO:0000256" key="5">
    <source>
        <dbReference type="ARBA" id="ARBA00022801"/>
    </source>
</evidence>
<evidence type="ECO:0000256" key="1">
    <source>
        <dbReference type="ARBA" id="ARBA00004370"/>
    </source>
</evidence>
<dbReference type="GO" id="GO:0003676">
    <property type="term" value="F:nucleic acid binding"/>
    <property type="evidence" value="ECO:0007669"/>
    <property type="project" value="InterPro"/>
</dbReference>
<dbReference type="PANTHER" id="PTHR47959:SF1">
    <property type="entry name" value="ATP-DEPENDENT RNA HELICASE DBPA"/>
    <property type="match status" value="1"/>
</dbReference>
<dbReference type="InterPro" id="IPR014001">
    <property type="entry name" value="Helicase_ATP-bd"/>
</dbReference>
<dbReference type="EC" id="3.6.4.13" evidence="2"/>
<feature type="transmembrane region" description="Helical" evidence="11">
    <location>
        <begin position="175"/>
        <end position="194"/>
    </location>
</feature>
<evidence type="ECO:0000256" key="2">
    <source>
        <dbReference type="ARBA" id="ARBA00012552"/>
    </source>
</evidence>
<dbReference type="GO" id="GO:0005829">
    <property type="term" value="C:cytosol"/>
    <property type="evidence" value="ECO:0007669"/>
    <property type="project" value="TreeGrafter"/>
</dbReference>
<feature type="transmembrane region" description="Helical" evidence="11">
    <location>
        <begin position="89"/>
        <end position="107"/>
    </location>
</feature>
<dbReference type="InterPro" id="IPR027417">
    <property type="entry name" value="P-loop_NTPase"/>
</dbReference>
<evidence type="ECO:0000256" key="9">
    <source>
        <dbReference type="ARBA" id="ARBA00023136"/>
    </source>
</evidence>
<feature type="domain" description="Helicase ATP-binding" evidence="13">
    <location>
        <begin position="306"/>
        <end position="415"/>
    </location>
</feature>
<dbReference type="Proteomes" id="UP000663891">
    <property type="component" value="Unassembled WGS sequence"/>
</dbReference>
<evidence type="ECO:0000313" key="18">
    <source>
        <dbReference type="EMBL" id="CAF3931242.1"/>
    </source>
</evidence>
<evidence type="ECO:0000313" key="17">
    <source>
        <dbReference type="EMBL" id="CAF3919316.1"/>
    </source>
</evidence>
<dbReference type="InterPro" id="IPR017452">
    <property type="entry name" value="GPCR_Rhodpsn_7TM"/>
</dbReference>
<proteinExistence type="predicted"/>
<dbReference type="GO" id="GO:0005524">
    <property type="term" value="F:ATP binding"/>
    <property type="evidence" value="ECO:0007669"/>
    <property type="project" value="UniProtKB-KW"/>
</dbReference>
<accession>A0A813MJX5</accession>
<evidence type="ECO:0000313" key="16">
    <source>
        <dbReference type="EMBL" id="CAF0736959.1"/>
    </source>
</evidence>
<keyword evidence="9 11" id="KW-0472">Membrane</keyword>
<dbReference type="GO" id="GO:0016020">
    <property type="term" value="C:membrane"/>
    <property type="evidence" value="ECO:0007669"/>
    <property type="project" value="UniProtKB-SubCell"/>
</dbReference>
<evidence type="ECO:0000313" key="19">
    <source>
        <dbReference type="Proteomes" id="UP000663845"/>
    </source>
</evidence>
<dbReference type="EMBL" id="CAJNON010000002">
    <property type="protein sequence ID" value="CAF0736959.1"/>
    <property type="molecule type" value="Genomic_DNA"/>
</dbReference>
<evidence type="ECO:0000256" key="6">
    <source>
        <dbReference type="ARBA" id="ARBA00022806"/>
    </source>
</evidence>
<dbReference type="EMBL" id="CAJOAZ010002338">
    <property type="protein sequence ID" value="CAF3919316.1"/>
    <property type="molecule type" value="Genomic_DNA"/>
</dbReference>
<dbReference type="InterPro" id="IPR014014">
    <property type="entry name" value="RNA_helicase_DEAD_Q_motif"/>
</dbReference>
<gene>
    <name evidence="15" type="ORF">JYZ213_LOCUS444</name>
    <name evidence="18" type="ORF">OKA104_LOCUS25836</name>
    <name evidence="17" type="ORF">OXD698_LOCUS24928</name>
    <name evidence="16" type="ORF">VCS650_LOCUS396</name>
</gene>
<feature type="domain" description="DEAD-box RNA helicase Q" evidence="14">
    <location>
        <begin position="275"/>
        <end position="303"/>
    </location>
</feature>
<dbReference type="AlphaFoldDB" id="A0A813MJX5"/>
<dbReference type="EMBL" id="CAJNOG010000002">
    <property type="protein sequence ID" value="CAF0722729.1"/>
    <property type="molecule type" value="Genomic_DNA"/>
</dbReference>
<dbReference type="Proteomes" id="UP000663881">
    <property type="component" value="Unassembled WGS sequence"/>
</dbReference>
<organism evidence="15 19">
    <name type="scientific">Adineta steineri</name>
    <dbReference type="NCBI Taxonomy" id="433720"/>
    <lineage>
        <taxon>Eukaryota</taxon>
        <taxon>Metazoa</taxon>
        <taxon>Spiralia</taxon>
        <taxon>Gnathifera</taxon>
        <taxon>Rotifera</taxon>
        <taxon>Eurotatoria</taxon>
        <taxon>Bdelloidea</taxon>
        <taxon>Adinetida</taxon>
        <taxon>Adinetidae</taxon>
        <taxon>Adineta</taxon>
    </lineage>
</organism>
<evidence type="ECO:0000256" key="4">
    <source>
        <dbReference type="ARBA" id="ARBA00022741"/>
    </source>
</evidence>
<name>A0A813MJX5_9BILA</name>
<evidence type="ECO:0000256" key="11">
    <source>
        <dbReference type="SAM" id="Phobius"/>
    </source>
</evidence>
<comment type="subcellular location">
    <subcellularLocation>
        <location evidence="1">Membrane</location>
    </subcellularLocation>
</comment>
<keyword evidence="4" id="KW-0547">Nucleotide-binding</keyword>
<feature type="short sequence motif" description="Q motif" evidence="10">
    <location>
        <begin position="275"/>
        <end position="303"/>
    </location>
</feature>
<dbReference type="InterPro" id="IPR050079">
    <property type="entry name" value="DEAD_box_RNA_helicase"/>
</dbReference>
<feature type="transmembrane region" description="Helical" evidence="11">
    <location>
        <begin position="12"/>
        <end position="35"/>
    </location>
</feature>
<dbReference type="EMBL" id="CAJOAY010002204">
    <property type="protein sequence ID" value="CAF3931242.1"/>
    <property type="molecule type" value="Genomic_DNA"/>
</dbReference>
<dbReference type="Gene3D" id="1.20.1070.10">
    <property type="entry name" value="Rhodopsin 7-helix transmembrane proteins"/>
    <property type="match status" value="1"/>
</dbReference>
<dbReference type="Proteomes" id="UP000663845">
    <property type="component" value="Unassembled WGS sequence"/>
</dbReference>
<dbReference type="GO" id="GO:0003724">
    <property type="term" value="F:RNA helicase activity"/>
    <property type="evidence" value="ECO:0007669"/>
    <property type="project" value="UniProtKB-EC"/>
</dbReference>
<dbReference type="Proteomes" id="UP000663844">
    <property type="component" value="Unassembled WGS sequence"/>
</dbReference>
<keyword evidence="6" id="KW-0347">Helicase</keyword>
<keyword evidence="5" id="KW-0378">Hydrolase</keyword>
<evidence type="ECO:0000256" key="7">
    <source>
        <dbReference type="ARBA" id="ARBA00022840"/>
    </source>
</evidence>
<evidence type="ECO:0000256" key="8">
    <source>
        <dbReference type="ARBA" id="ARBA00022989"/>
    </source>
</evidence>
<reference evidence="15" key="1">
    <citation type="submission" date="2021-02" db="EMBL/GenBank/DDBJ databases">
        <authorList>
            <person name="Nowell W R."/>
        </authorList>
    </citation>
    <scope>NUCLEOTIDE SEQUENCE</scope>
</reference>
<protein>
    <recommendedName>
        <fullName evidence="2">RNA helicase</fullName>
        <ecNumber evidence="2">3.6.4.13</ecNumber>
    </recommendedName>
</protein>
<evidence type="ECO:0000259" key="14">
    <source>
        <dbReference type="PROSITE" id="PS51195"/>
    </source>
</evidence>
<keyword evidence="8 11" id="KW-1133">Transmembrane helix</keyword>
<dbReference type="OrthoDB" id="10265785at2759"/>
<sequence>MASWLYITQIYTLYAFFPFCCIGLFGSLMNTIILSTSRMYRTQPCTFFLLIAAIAQSVQYLTAGISRISAIGFNTDLTLLSPAWCKIRAYLIDTCYGVALTCEWLATIDRFLMTSRSANLRQLSKIKWAYCISAGVVGFWTFTCVPDLIFTYISSNVCGNYNVIWGTYYTYVNHWFFYIIVPLVTVIVFGILAYRNIRTLANTRQLQGADRQLTYMIFGQIILIIISVLPDATFRAYSSASLSVNKTVEQAGIEYFIFNVLNSVANITYGVKSVEHFDQLNLRESLLRGIYSNGFERPAELQQRTLKPCISGRDVIVQAQSGTGKSETYIIAILQQIDMDCNDCQALILAPTRKLSQGLHRLVLALGEHMNVTCHSCVGGTKIRDDMKRLEAGAQVVVGTPGQICDILQKPVLRT</sequence>
<dbReference type="PROSITE" id="PS51192">
    <property type="entry name" value="HELICASE_ATP_BIND_1"/>
    <property type="match status" value="1"/>
</dbReference>
<keyword evidence="7" id="KW-0067">ATP-binding</keyword>
<evidence type="ECO:0000256" key="3">
    <source>
        <dbReference type="ARBA" id="ARBA00022692"/>
    </source>
</evidence>
<dbReference type="SUPFAM" id="SSF81321">
    <property type="entry name" value="Family A G protein-coupled receptor-like"/>
    <property type="match status" value="1"/>
</dbReference>
<dbReference type="Pfam" id="PF00270">
    <property type="entry name" value="DEAD"/>
    <property type="match status" value="1"/>
</dbReference>
<dbReference type="GO" id="GO:0016787">
    <property type="term" value="F:hydrolase activity"/>
    <property type="evidence" value="ECO:0007669"/>
    <property type="project" value="UniProtKB-KW"/>
</dbReference>
<dbReference type="PROSITE" id="PS50262">
    <property type="entry name" value="G_PROTEIN_RECEP_F1_2"/>
    <property type="match status" value="1"/>
</dbReference>
<feature type="domain" description="G-protein coupled receptors family 1 profile" evidence="12">
    <location>
        <begin position="26"/>
        <end position="270"/>
    </location>
</feature>
<dbReference type="Gene3D" id="3.40.50.300">
    <property type="entry name" value="P-loop containing nucleotide triphosphate hydrolases"/>
    <property type="match status" value="1"/>
</dbReference>
<evidence type="ECO:0000259" key="13">
    <source>
        <dbReference type="PROSITE" id="PS51192"/>
    </source>
</evidence>
<dbReference type="PROSITE" id="PS51195">
    <property type="entry name" value="Q_MOTIF"/>
    <property type="match status" value="1"/>
</dbReference>